<dbReference type="InterPro" id="IPR002104">
    <property type="entry name" value="Integrase_catalytic"/>
</dbReference>
<feature type="domain" description="Tyr recombinase" evidence="4">
    <location>
        <begin position="54"/>
        <end position="154"/>
    </location>
</feature>
<dbReference type="InterPro" id="IPR050090">
    <property type="entry name" value="Tyrosine_recombinase_XerCD"/>
</dbReference>
<evidence type="ECO:0000313" key="6">
    <source>
        <dbReference type="Proteomes" id="UP000595253"/>
    </source>
</evidence>
<dbReference type="SUPFAM" id="SSF56349">
    <property type="entry name" value="DNA breaking-rejoining enzymes"/>
    <property type="match status" value="1"/>
</dbReference>
<dbReference type="PANTHER" id="PTHR30349">
    <property type="entry name" value="PHAGE INTEGRASE-RELATED"/>
    <property type="match status" value="1"/>
</dbReference>
<evidence type="ECO:0000256" key="1">
    <source>
        <dbReference type="ARBA" id="ARBA00008857"/>
    </source>
</evidence>
<dbReference type="InterPro" id="IPR011010">
    <property type="entry name" value="DNA_brk_join_enz"/>
</dbReference>
<dbReference type="InterPro" id="IPR010998">
    <property type="entry name" value="Integrase_recombinase_N"/>
</dbReference>
<comment type="similarity">
    <text evidence="1">Belongs to the 'phage' integrase family.</text>
</comment>
<dbReference type="GO" id="GO:0003677">
    <property type="term" value="F:DNA binding"/>
    <property type="evidence" value="ECO:0007669"/>
    <property type="project" value="UniProtKB-KW"/>
</dbReference>
<name>A0AAD1JYX0_LACLC</name>
<dbReference type="Pfam" id="PF00589">
    <property type="entry name" value="Phage_integrase"/>
    <property type="match status" value="1"/>
</dbReference>
<sequence length="154" mass="18109">MEIFRQTLIKKNLEASTINRLMAQLSKLFNTAVKQGFRPDNPCLALRKLPESPQPIHYWTLDEFNTFMSLFEVEEYPYQLFFKVAFSTGMRKGELLALTWEDVDFSRQTINVNKTLVRLPDGQMSFHPPKTKSGYRSITIHKSLTQELQAWRYK</sequence>
<dbReference type="AlphaFoldDB" id="A0AAD1JYX0"/>
<dbReference type="EMBL" id="AP024222">
    <property type="protein sequence ID" value="BCO06211.1"/>
    <property type="molecule type" value="Genomic_DNA"/>
</dbReference>
<dbReference type="GO" id="GO:0015074">
    <property type="term" value="P:DNA integration"/>
    <property type="evidence" value="ECO:0007669"/>
    <property type="project" value="InterPro"/>
</dbReference>
<keyword evidence="2" id="KW-0238">DNA-binding</keyword>
<dbReference type="Proteomes" id="UP000595253">
    <property type="component" value="Chromosome"/>
</dbReference>
<dbReference type="PROSITE" id="PS51898">
    <property type="entry name" value="TYR_RECOMBINASE"/>
    <property type="match status" value="1"/>
</dbReference>
<dbReference type="Gene3D" id="1.10.150.130">
    <property type="match status" value="1"/>
</dbReference>
<accession>A0AAD1JYX0</accession>
<proteinExistence type="inferred from homology"/>
<evidence type="ECO:0000256" key="2">
    <source>
        <dbReference type="ARBA" id="ARBA00023125"/>
    </source>
</evidence>
<evidence type="ECO:0000259" key="4">
    <source>
        <dbReference type="PROSITE" id="PS51898"/>
    </source>
</evidence>
<reference evidence="5 6" key="1">
    <citation type="submission" date="2020-12" db="EMBL/GenBank/DDBJ databases">
        <title>Complete genome sequence of lactococcus lactis subsp. cremoris strain EPSC and strain G3-2.</title>
        <authorList>
            <person name="Kita K."/>
            <person name="Ishikawa S."/>
        </authorList>
    </citation>
    <scope>NUCLEOTIDE SEQUENCE [LARGE SCALE GENOMIC DNA]</scope>
    <source>
        <strain evidence="5 6">EPSC</strain>
    </source>
</reference>
<organism evidence="5 6">
    <name type="scientific">Lactococcus lactis subsp. cremoris</name>
    <name type="common">Streptococcus cremoris</name>
    <dbReference type="NCBI Taxonomy" id="1359"/>
    <lineage>
        <taxon>Bacteria</taxon>
        <taxon>Bacillati</taxon>
        <taxon>Bacillota</taxon>
        <taxon>Bacilli</taxon>
        <taxon>Lactobacillales</taxon>
        <taxon>Streptococcaceae</taxon>
        <taxon>Lactococcus</taxon>
    </lineage>
</organism>
<evidence type="ECO:0000256" key="3">
    <source>
        <dbReference type="ARBA" id="ARBA00023172"/>
    </source>
</evidence>
<evidence type="ECO:0000313" key="5">
    <source>
        <dbReference type="EMBL" id="BCO06211.1"/>
    </source>
</evidence>
<gene>
    <name evidence="5" type="ORF">LLC_14510</name>
</gene>
<dbReference type="InterPro" id="IPR013762">
    <property type="entry name" value="Integrase-like_cat_sf"/>
</dbReference>
<dbReference type="GO" id="GO:0006310">
    <property type="term" value="P:DNA recombination"/>
    <property type="evidence" value="ECO:0007669"/>
    <property type="project" value="UniProtKB-KW"/>
</dbReference>
<protein>
    <recommendedName>
        <fullName evidence="4">Tyr recombinase domain-containing protein</fullName>
    </recommendedName>
</protein>
<keyword evidence="3" id="KW-0233">DNA recombination</keyword>
<dbReference type="PANTHER" id="PTHR30349:SF64">
    <property type="entry name" value="PROPHAGE INTEGRASE INTD-RELATED"/>
    <property type="match status" value="1"/>
</dbReference>
<dbReference type="CDD" id="cd01189">
    <property type="entry name" value="INT_ICEBs1_C_like"/>
    <property type="match status" value="1"/>
</dbReference>
<dbReference type="Gene3D" id="1.10.443.10">
    <property type="entry name" value="Intergrase catalytic core"/>
    <property type="match status" value="1"/>
</dbReference>